<evidence type="ECO:0000313" key="4">
    <source>
        <dbReference type="Proteomes" id="UP000183365"/>
    </source>
</evidence>
<dbReference type="SUPFAM" id="SSF81901">
    <property type="entry name" value="HCP-like"/>
    <property type="match status" value="2"/>
</dbReference>
<reference evidence="4" key="1">
    <citation type="submission" date="2016-11" db="EMBL/GenBank/DDBJ databases">
        <authorList>
            <person name="Guldener U."/>
        </authorList>
    </citation>
    <scope>NUCLEOTIDE SEQUENCE [LARGE SCALE GENOMIC DNA]</scope>
</reference>
<keyword evidence="2" id="KW-0472">Membrane</keyword>
<dbReference type="PANTHER" id="PTHR11102">
    <property type="entry name" value="SEL-1-LIKE PROTEIN"/>
    <property type="match status" value="1"/>
</dbReference>
<dbReference type="Proteomes" id="UP000183365">
    <property type="component" value="Unassembled WGS sequence"/>
</dbReference>
<accession>A0A1L0B3Z7</accession>
<evidence type="ECO:0008006" key="5">
    <source>
        <dbReference type="Google" id="ProtNLM"/>
    </source>
</evidence>
<dbReference type="SMART" id="SM00671">
    <property type="entry name" value="SEL1"/>
    <property type="match status" value="1"/>
</dbReference>
<sequence length="848" mass="100317">MIMADDTDNKAQKTVKNPENIFDYIEKNVLHSPISPFSSLDINLLKSLEIDYPEYKPNNKTELFSINDIENLYENYDDIYTRSILSSQRESNKKQNTKHSEIDFQCEENDDVCAFNKAQYLLNKLNSTEEDKLLALHILEKIESSVPETHFLLGVLYENYGVFFNHDSTEQQKFDRNLKSLAYYRKCAEQGDSNCQLVMAHKYFLGEEVPHDTARANFLQYSVIKKEINDAQQKSRFDWSMNDHEVNLWNHNYFKFLHDPEYNTLEYVNNEKEKKSINYDSKVALYSAYENKLLSDFEFEFIDDMLFQKVLYKKKLLGEDISQYTTSLVDLGREHSLDSTYMSIYFVDELENLTHTDIMALYYDLVNVYKGHMFFTHKDYRYVFDISRKVIMYYIKNEKYVDKLLTETEVYCLDAILVMFANIYKEYGIYEEDDLAKIDLILALYKKVTSLTYKSTAFWETFKLLRYIKPHLAFNKIHENYIRKQIPGGYARIASIVYMLNDDVKKSYKEEAFDESIRKDVNLHSFLQSGLSYPPLLYESVNLDYTLSAKQHSTDQSATSSKLRALINAMQMNCNIEIFQQNFVNIMNYLLGYDSELNLFAMTQLASMGFIPAIENLANELINPINLLSDVNTNISQERLNIGISKYLISYKFGNTNLGLHLSNIFENFKMYSEMLSLNHLIANRDGTFYSFYNIAKIYEHGYGVDQDYEVAAEFYRKALDLEPIQFFHNSYKFINGLEFSIRLLLWKLKFKQMFKEYKIPVLFRNLFNTHIYLKHGIKRSLLYFAYIKNGFFSNVISIQSKYEKNLIWWTSHWTIRIIVFFILFITINYLALKYNWRININGFRGVI</sequence>
<dbReference type="InterPro" id="IPR011990">
    <property type="entry name" value="TPR-like_helical_dom_sf"/>
</dbReference>
<organism evidence="3 4">
    <name type="scientific">Hanseniaspora guilliermondii</name>
    <dbReference type="NCBI Taxonomy" id="56406"/>
    <lineage>
        <taxon>Eukaryota</taxon>
        <taxon>Fungi</taxon>
        <taxon>Dikarya</taxon>
        <taxon>Ascomycota</taxon>
        <taxon>Saccharomycotina</taxon>
        <taxon>Saccharomycetes</taxon>
        <taxon>Saccharomycodales</taxon>
        <taxon>Saccharomycodaceae</taxon>
        <taxon>Hanseniaspora</taxon>
    </lineage>
</organism>
<evidence type="ECO:0000313" key="3">
    <source>
        <dbReference type="EMBL" id="SGZ40524.1"/>
    </source>
</evidence>
<dbReference type="EMBL" id="FQNF01000053">
    <property type="protein sequence ID" value="SGZ40524.1"/>
    <property type="molecule type" value="Genomic_DNA"/>
</dbReference>
<dbReference type="InterPro" id="IPR006597">
    <property type="entry name" value="Sel1-like"/>
</dbReference>
<evidence type="ECO:0000256" key="2">
    <source>
        <dbReference type="SAM" id="Phobius"/>
    </source>
</evidence>
<dbReference type="OrthoDB" id="3972414at2759"/>
<protein>
    <recommendedName>
        <fullName evidence="5">ERAD-associated E3 ubiquitin-protein ligase component HRD3</fullName>
    </recommendedName>
</protein>
<proteinExistence type="inferred from homology"/>
<comment type="similarity">
    <text evidence="1">Belongs to the sel-1 family.</text>
</comment>
<keyword evidence="2" id="KW-1133">Transmembrane helix</keyword>
<dbReference type="Gene3D" id="1.25.40.10">
    <property type="entry name" value="Tetratricopeptide repeat domain"/>
    <property type="match status" value="2"/>
</dbReference>
<keyword evidence="2" id="KW-0812">Transmembrane</keyword>
<dbReference type="AlphaFoldDB" id="A0A1L0B3Z7"/>
<keyword evidence="4" id="KW-1185">Reference proteome</keyword>
<gene>
    <name evidence="3" type="ORF">HGUI_02724</name>
</gene>
<dbReference type="PANTHER" id="PTHR11102:SF159">
    <property type="entry name" value="SEL1 REPEAT FAMILY PROTEIN"/>
    <property type="match status" value="1"/>
</dbReference>
<feature type="transmembrane region" description="Helical" evidence="2">
    <location>
        <begin position="807"/>
        <end position="832"/>
    </location>
</feature>
<evidence type="ECO:0000256" key="1">
    <source>
        <dbReference type="ARBA" id="ARBA00038101"/>
    </source>
</evidence>
<name>A0A1L0B3Z7_9ASCO</name>
<dbReference type="InterPro" id="IPR050767">
    <property type="entry name" value="Sel1_AlgK"/>
</dbReference>
<dbReference type="VEuPathDB" id="FungiDB:HGUI_02724"/>